<accession>A1VVM0</accession>
<evidence type="ECO:0000313" key="2">
    <source>
        <dbReference type="Proteomes" id="UP000000644"/>
    </source>
</evidence>
<dbReference type="AlphaFoldDB" id="A1VVM0"/>
<organism evidence="1 2">
    <name type="scientific">Polaromonas naphthalenivorans (strain CJ2)</name>
    <dbReference type="NCBI Taxonomy" id="365044"/>
    <lineage>
        <taxon>Bacteria</taxon>
        <taxon>Pseudomonadati</taxon>
        <taxon>Pseudomonadota</taxon>
        <taxon>Betaproteobacteria</taxon>
        <taxon>Burkholderiales</taxon>
        <taxon>Comamonadaceae</taxon>
        <taxon>Polaromonas</taxon>
    </lineage>
</organism>
<dbReference type="EMBL" id="CP000530">
    <property type="protein sequence ID" value="ABM39698.1"/>
    <property type="molecule type" value="Genomic_DNA"/>
</dbReference>
<keyword evidence="1" id="KW-0614">Plasmid</keyword>
<protein>
    <submittedName>
        <fullName evidence="1">Uncharacterized protein</fullName>
    </submittedName>
</protein>
<dbReference type="Proteomes" id="UP000000644">
    <property type="component" value="Plasmid pPNAP01"/>
</dbReference>
<evidence type="ECO:0000313" key="1">
    <source>
        <dbReference type="EMBL" id="ABM39698.1"/>
    </source>
</evidence>
<dbReference type="KEGG" id="pna:Pnap_4420"/>
<sequence length="107" mass="12062">MASTGEEWKKEGIVSTKVWSLMYRLGTTWRVVGDAANPQGRKSALEGAATITRNGWRVWVEHHTSGKVLYQNPAEIAHQQSLIDKPINAFAEETVPGFARQRQERKN</sequence>
<keyword evidence="2" id="KW-1185">Reference proteome</keyword>
<dbReference type="HOGENOM" id="CLU_2207626_0_0_4"/>
<dbReference type="OrthoDB" id="9133678at2"/>
<proteinExistence type="predicted"/>
<gene>
    <name evidence="1" type="ordered locus">Pnap_4420</name>
</gene>
<name>A1VVM0_POLNA</name>
<geneLocation type="plasmid" evidence="1 2">
    <name>pPNAP01</name>
</geneLocation>
<reference evidence="2" key="1">
    <citation type="journal article" date="2009" name="Environ. Microbiol.">
        <title>The genome of Polaromonas naphthalenivorans strain CJ2, isolated from coal tar-contaminated sediment, reveals physiological and metabolic versatility and evolution through extensive horizontal gene transfer.</title>
        <authorList>
            <person name="Yagi J.M."/>
            <person name="Sims D."/>
            <person name="Brettin T."/>
            <person name="Bruce D."/>
            <person name="Madsen E.L."/>
        </authorList>
    </citation>
    <scope>NUCLEOTIDE SEQUENCE [LARGE SCALE GENOMIC DNA]</scope>
    <source>
        <strain evidence="2">CJ2</strain>
        <plasmid evidence="2">Plasmid pPNAP01</plasmid>
    </source>
</reference>